<reference evidence="5" key="1">
    <citation type="journal article" date="2014" name="Int. J. Syst. Evol. Microbiol.">
        <title>Complete genome sequence of Corynebacterium casei LMG S-19264T (=DSM 44701T), isolated from a smear-ripened cheese.</title>
        <authorList>
            <consortium name="US DOE Joint Genome Institute (JGI-PGF)"/>
            <person name="Walter F."/>
            <person name="Albersmeier A."/>
            <person name="Kalinowski J."/>
            <person name="Ruckert C."/>
        </authorList>
    </citation>
    <scope>NUCLEOTIDE SEQUENCE</scope>
    <source>
        <strain evidence="5">CGMCC 1.7081</strain>
    </source>
</reference>
<evidence type="ECO:0000256" key="1">
    <source>
        <dbReference type="ARBA" id="ARBA00022737"/>
    </source>
</evidence>
<dbReference type="InterPro" id="IPR036770">
    <property type="entry name" value="Ankyrin_rpt-contain_sf"/>
</dbReference>
<feature type="chain" id="PRO_5035281328" description="Ankyrin repeat-containing protein" evidence="4">
    <location>
        <begin position="24"/>
        <end position="119"/>
    </location>
</feature>
<dbReference type="EMBL" id="BNAP01000003">
    <property type="protein sequence ID" value="GHG84754.1"/>
    <property type="molecule type" value="Genomic_DNA"/>
</dbReference>
<dbReference type="InterPro" id="IPR002110">
    <property type="entry name" value="Ankyrin_rpt"/>
</dbReference>
<feature type="signal peptide" evidence="4">
    <location>
        <begin position="1"/>
        <end position="23"/>
    </location>
</feature>
<dbReference type="Pfam" id="PF12796">
    <property type="entry name" value="Ank_2"/>
    <property type="match status" value="1"/>
</dbReference>
<keyword evidence="2 3" id="KW-0040">ANK repeat</keyword>
<keyword evidence="6" id="KW-1185">Reference proteome</keyword>
<evidence type="ECO:0000313" key="6">
    <source>
        <dbReference type="Proteomes" id="UP000611500"/>
    </source>
</evidence>
<evidence type="ECO:0008006" key="7">
    <source>
        <dbReference type="Google" id="ProtNLM"/>
    </source>
</evidence>
<dbReference type="PROSITE" id="PS50088">
    <property type="entry name" value="ANK_REPEAT"/>
    <property type="match status" value="1"/>
</dbReference>
<dbReference type="SMART" id="SM00248">
    <property type="entry name" value="ANK"/>
    <property type="match status" value="2"/>
</dbReference>
<feature type="repeat" description="ANK" evidence="3">
    <location>
        <begin position="56"/>
        <end position="88"/>
    </location>
</feature>
<dbReference type="PANTHER" id="PTHR24171:SF9">
    <property type="entry name" value="ANKYRIN REPEAT DOMAIN-CONTAINING PROTEIN 39"/>
    <property type="match status" value="1"/>
</dbReference>
<dbReference type="AlphaFoldDB" id="A0A8J3MDS4"/>
<evidence type="ECO:0000313" key="5">
    <source>
        <dbReference type="EMBL" id="GHG84754.1"/>
    </source>
</evidence>
<dbReference type="PROSITE" id="PS50297">
    <property type="entry name" value="ANK_REP_REGION"/>
    <property type="match status" value="1"/>
</dbReference>
<evidence type="ECO:0000256" key="2">
    <source>
        <dbReference type="ARBA" id="ARBA00023043"/>
    </source>
</evidence>
<name>A0A8J3MDS4_9RHOB</name>
<accession>A0A8J3MDS4</accession>
<reference evidence="5" key="2">
    <citation type="submission" date="2020-09" db="EMBL/GenBank/DDBJ databases">
        <authorList>
            <person name="Sun Q."/>
            <person name="Zhou Y."/>
        </authorList>
    </citation>
    <scope>NUCLEOTIDE SEQUENCE</scope>
    <source>
        <strain evidence="5">CGMCC 1.7081</strain>
    </source>
</reference>
<evidence type="ECO:0000256" key="4">
    <source>
        <dbReference type="SAM" id="SignalP"/>
    </source>
</evidence>
<evidence type="ECO:0000256" key="3">
    <source>
        <dbReference type="PROSITE-ProRule" id="PRU00023"/>
    </source>
</evidence>
<comment type="caution">
    <text evidence="5">The sequence shown here is derived from an EMBL/GenBank/DDBJ whole genome shotgun (WGS) entry which is preliminary data.</text>
</comment>
<dbReference type="SUPFAM" id="SSF48403">
    <property type="entry name" value="Ankyrin repeat"/>
    <property type="match status" value="1"/>
</dbReference>
<sequence>MEFTMRLLSAVLIAASLCGPALAGDAALNDLIWSGTNDQALQVMKNDPALITSVSGGYTPLHLASMVGNIEIAQFLLDNGADVNALDFEGYSPLVRAKANRNDDIVELLLAHGGKELRP</sequence>
<dbReference type="Gene3D" id="1.25.40.20">
    <property type="entry name" value="Ankyrin repeat-containing domain"/>
    <property type="match status" value="1"/>
</dbReference>
<keyword evidence="1" id="KW-0677">Repeat</keyword>
<proteinExistence type="predicted"/>
<dbReference type="PRINTS" id="PR01415">
    <property type="entry name" value="ANKYRIN"/>
</dbReference>
<keyword evidence="4" id="KW-0732">Signal</keyword>
<protein>
    <recommendedName>
        <fullName evidence="7">Ankyrin repeat-containing protein</fullName>
    </recommendedName>
</protein>
<organism evidence="5 6">
    <name type="scientific">Pseudodonghicola xiamenensis</name>
    <dbReference type="NCBI Taxonomy" id="337702"/>
    <lineage>
        <taxon>Bacteria</taxon>
        <taxon>Pseudomonadati</taxon>
        <taxon>Pseudomonadota</taxon>
        <taxon>Alphaproteobacteria</taxon>
        <taxon>Rhodobacterales</taxon>
        <taxon>Paracoccaceae</taxon>
        <taxon>Pseudodonghicola</taxon>
    </lineage>
</organism>
<dbReference type="Proteomes" id="UP000611500">
    <property type="component" value="Unassembled WGS sequence"/>
</dbReference>
<gene>
    <name evidence="5" type="ORF">GCM10010961_11260</name>
</gene>
<dbReference type="PANTHER" id="PTHR24171">
    <property type="entry name" value="ANKYRIN REPEAT DOMAIN-CONTAINING PROTEIN 39-RELATED"/>
    <property type="match status" value="1"/>
</dbReference>